<evidence type="ECO:0000313" key="2">
    <source>
        <dbReference type="EMBL" id="MBR9728634.1"/>
    </source>
</evidence>
<evidence type="ECO:0000313" key="3">
    <source>
        <dbReference type="Proteomes" id="UP000811844"/>
    </source>
</evidence>
<dbReference type="EMBL" id="JAAIKR010000011">
    <property type="protein sequence ID" value="MBR9728634.1"/>
    <property type="molecule type" value="Genomic_DNA"/>
</dbReference>
<reference evidence="2 3" key="1">
    <citation type="submission" date="2020-02" db="EMBL/GenBank/DDBJ databases">
        <title>Shewanella WXL01 sp. nov., a marine bacterium isolated from green algae in Luhuitou Fringing Reef (Northern South China Sea).</title>
        <authorList>
            <person name="Wang X."/>
        </authorList>
    </citation>
    <scope>NUCLEOTIDE SEQUENCE [LARGE SCALE GENOMIC DNA]</scope>
    <source>
        <strain evidence="2 3">MCCC 1A01895</strain>
    </source>
</reference>
<accession>A0ABS5I3P1</accession>
<dbReference type="RefSeq" id="WP_153665943.1">
    <property type="nucleotide sequence ID" value="NZ_JAAIKR010000011.1"/>
</dbReference>
<dbReference type="Proteomes" id="UP000811844">
    <property type="component" value="Unassembled WGS sequence"/>
</dbReference>
<evidence type="ECO:0008006" key="4">
    <source>
        <dbReference type="Google" id="ProtNLM"/>
    </source>
</evidence>
<gene>
    <name evidence="2" type="ORF">G3R48_11665</name>
</gene>
<organism evidence="2 3">
    <name type="scientific">Shewanella intestini</name>
    <dbReference type="NCBI Taxonomy" id="2017544"/>
    <lineage>
        <taxon>Bacteria</taxon>
        <taxon>Pseudomonadati</taxon>
        <taxon>Pseudomonadota</taxon>
        <taxon>Gammaproteobacteria</taxon>
        <taxon>Alteromonadales</taxon>
        <taxon>Shewanellaceae</taxon>
        <taxon>Shewanella</taxon>
    </lineage>
</organism>
<keyword evidence="3" id="KW-1185">Reference proteome</keyword>
<feature type="transmembrane region" description="Helical" evidence="1">
    <location>
        <begin position="7"/>
        <end position="26"/>
    </location>
</feature>
<keyword evidence="1" id="KW-0472">Membrane</keyword>
<comment type="caution">
    <text evidence="2">The sequence shown here is derived from an EMBL/GenBank/DDBJ whole genome shotgun (WGS) entry which is preliminary data.</text>
</comment>
<keyword evidence="1" id="KW-0812">Transmembrane</keyword>
<name>A0ABS5I3P1_9GAMM</name>
<proteinExistence type="predicted"/>
<protein>
    <recommendedName>
        <fullName evidence="4">DUF2531 family protein</fullName>
    </recommendedName>
</protein>
<keyword evidence="1" id="KW-1133">Transmembrane helix</keyword>
<evidence type="ECO:0000256" key="1">
    <source>
        <dbReference type="SAM" id="Phobius"/>
    </source>
</evidence>
<sequence length="155" mass="17632">MALSRKKWNNIIIAASVIMISLLSYLDRKTQQLPDDALPLFDDASPIAQLQLNNVWLKHQPNNASKQWQCATTVLNCQLWAQAWQQIYVSPLSQAPQLTDTPKELLIQVTSSPQVQRWQFFVRHGLLKSASGNWYQIPPSLRDNLLPIIDLSAKS</sequence>